<name>A0A848L6W1_9BACT</name>
<evidence type="ECO:0000313" key="2">
    <source>
        <dbReference type="EMBL" id="NMO14710.1"/>
    </source>
</evidence>
<feature type="signal peptide" evidence="1">
    <location>
        <begin position="1"/>
        <end position="24"/>
    </location>
</feature>
<dbReference type="PANTHER" id="PTHR31460">
    <property type="match status" value="1"/>
</dbReference>
<dbReference type="InterPro" id="IPR053224">
    <property type="entry name" value="Sensory_adhesion_molecule"/>
</dbReference>
<organism evidence="2 3">
    <name type="scientific">Pyxidicoccus fallax</name>
    <dbReference type="NCBI Taxonomy" id="394095"/>
    <lineage>
        <taxon>Bacteria</taxon>
        <taxon>Pseudomonadati</taxon>
        <taxon>Myxococcota</taxon>
        <taxon>Myxococcia</taxon>
        <taxon>Myxococcales</taxon>
        <taxon>Cystobacterineae</taxon>
        <taxon>Myxococcaceae</taxon>
        <taxon>Pyxidicoccus</taxon>
    </lineage>
</organism>
<keyword evidence="3" id="KW-1185">Reference proteome</keyword>
<proteinExistence type="predicted"/>
<dbReference type="Proteomes" id="UP000518300">
    <property type="component" value="Unassembled WGS sequence"/>
</dbReference>
<dbReference type="Gene3D" id="2.120.10.30">
    <property type="entry name" value="TolB, C-terminal domain"/>
    <property type="match status" value="1"/>
</dbReference>
<feature type="chain" id="PRO_5032578532" evidence="1">
    <location>
        <begin position="25"/>
        <end position="423"/>
    </location>
</feature>
<reference evidence="2 3" key="1">
    <citation type="submission" date="2020-04" db="EMBL/GenBank/DDBJ databases">
        <title>Draft genome of Pyxidicoccus fallax type strain.</title>
        <authorList>
            <person name="Whitworth D.E."/>
        </authorList>
    </citation>
    <scope>NUCLEOTIDE SEQUENCE [LARGE SCALE GENOMIC DNA]</scope>
    <source>
        <strain evidence="2 3">DSM 14698</strain>
    </source>
</reference>
<evidence type="ECO:0000256" key="1">
    <source>
        <dbReference type="SAM" id="SignalP"/>
    </source>
</evidence>
<protein>
    <submittedName>
        <fullName evidence="2">Gluconolaconase</fullName>
    </submittedName>
</protein>
<accession>A0A848L6W1</accession>
<evidence type="ECO:0000313" key="3">
    <source>
        <dbReference type="Proteomes" id="UP000518300"/>
    </source>
</evidence>
<dbReference type="SUPFAM" id="SSF63829">
    <property type="entry name" value="Calcium-dependent phosphotriesterase"/>
    <property type="match status" value="1"/>
</dbReference>
<sequence length="423" mass="45008">MNAPTLRSALLCLSLFAASCRATAPATAPAPETPVTPAPAADPLLQGLTRLAQSQPDNPVLLYAVASRHAERGEGPQAEQWLKKLDALNWDHALEPGDFEAWSATPEFRALAQRFASREKPVSASQPAFRLAERDLIPEGIAHDPVTDTFFVGSIHRRKVVAVSKDGTARDFIPEARDGLWSVLGLKVDATRRHLWVASHAAASGKGITADERGRTGLFQYDLRTGALLRKVTMDGRPGAHLLNDVAIHASGDVFVTDSEAGGVHVLRAGSDALAPLVPERTLIYPNGLALTEDGASLYVAHYTGLVRVDPATGALTRVQPPKGTTLAAVDGLSAHGRTLVAVQNGIGRGRIVRFHLGGDPDRVERVEVLESSNPSFETPTTGTITGSDFVYIANSHVREVGPEGKLPPVDSLSPPVLLRLAL</sequence>
<dbReference type="RefSeq" id="WP_169344005.1">
    <property type="nucleotide sequence ID" value="NZ_JABBJJ010000023.1"/>
</dbReference>
<dbReference type="PANTHER" id="PTHR31460:SF3">
    <property type="entry name" value="MESOCENTIN"/>
    <property type="match status" value="1"/>
</dbReference>
<dbReference type="InterPro" id="IPR011042">
    <property type="entry name" value="6-blade_b-propeller_TolB-like"/>
</dbReference>
<dbReference type="AlphaFoldDB" id="A0A848L6W1"/>
<comment type="caution">
    <text evidence="2">The sequence shown here is derived from an EMBL/GenBank/DDBJ whole genome shotgun (WGS) entry which is preliminary data.</text>
</comment>
<dbReference type="EMBL" id="JABBJJ010000023">
    <property type="protein sequence ID" value="NMO14710.1"/>
    <property type="molecule type" value="Genomic_DNA"/>
</dbReference>
<dbReference type="PROSITE" id="PS51257">
    <property type="entry name" value="PROKAR_LIPOPROTEIN"/>
    <property type="match status" value="1"/>
</dbReference>
<gene>
    <name evidence="2" type="ORF">HG543_07535</name>
</gene>
<keyword evidence="1" id="KW-0732">Signal</keyword>